<evidence type="ECO:0000313" key="2">
    <source>
        <dbReference type="EMBL" id="ETJ33512.1"/>
    </source>
</evidence>
<feature type="non-terminal residue" evidence="2">
    <location>
        <position position="1"/>
    </location>
</feature>
<name>W1XTF2_9ZZZZ</name>
<evidence type="ECO:0000259" key="1">
    <source>
        <dbReference type="Pfam" id="PF19583"/>
    </source>
</evidence>
<dbReference type="InterPro" id="IPR036866">
    <property type="entry name" value="RibonucZ/Hydroxyglut_hydro"/>
</dbReference>
<comment type="caution">
    <text evidence="2">The sequence shown here is derived from an EMBL/GenBank/DDBJ whole genome shotgun (WGS) entry which is preliminary data.</text>
</comment>
<accession>W1XTF2</accession>
<dbReference type="AlphaFoldDB" id="W1XTF2"/>
<sequence length="110" mass="12518">KNVLIDTVDHKFSREFVQNLRNEIDLADIDYIVINHAEEDHAGALTELMAQIPDTPIYCTANAIDSINGHHHHPEWNFNVVKTGDTLDIGNGKQLIFVETPMLHWPDSMM</sequence>
<dbReference type="InterPro" id="IPR045761">
    <property type="entry name" value="ODP_dom"/>
</dbReference>
<dbReference type="SUPFAM" id="SSF56281">
    <property type="entry name" value="Metallo-hydrolase/oxidoreductase"/>
    <property type="match status" value="1"/>
</dbReference>
<reference evidence="2" key="1">
    <citation type="submission" date="2013-12" db="EMBL/GenBank/DDBJ databases">
        <title>A Varibaculum cambriense genome reconstructed from a premature infant gut community with otherwise low bacterial novelty that shifts toward anaerobic metabolism during the third week of life.</title>
        <authorList>
            <person name="Brown C.T."/>
            <person name="Sharon I."/>
            <person name="Thomas B.C."/>
            <person name="Castelle C.J."/>
            <person name="Morowitz M.J."/>
            <person name="Banfield J.F."/>
        </authorList>
    </citation>
    <scope>NUCLEOTIDE SEQUENCE</scope>
</reference>
<dbReference type="Pfam" id="PF19583">
    <property type="entry name" value="ODP"/>
    <property type="match status" value="1"/>
</dbReference>
<dbReference type="PANTHER" id="PTHR43717">
    <property type="entry name" value="ANAEROBIC NITRIC OXIDE REDUCTASE FLAVORUBREDOXIN"/>
    <property type="match status" value="1"/>
</dbReference>
<proteinExistence type="predicted"/>
<dbReference type="EMBL" id="AZMM01012031">
    <property type="protein sequence ID" value="ETJ33512.1"/>
    <property type="molecule type" value="Genomic_DNA"/>
</dbReference>
<dbReference type="PANTHER" id="PTHR43717:SF1">
    <property type="entry name" value="ANAEROBIC NITRIC OXIDE REDUCTASE FLAVORUBREDOXIN"/>
    <property type="match status" value="1"/>
</dbReference>
<gene>
    <name evidence="2" type="ORF">Q604_UNBC12031G0001</name>
</gene>
<organism evidence="2">
    <name type="scientific">human gut metagenome</name>
    <dbReference type="NCBI Taxonomy" id="408170"/>
    <lineage>
        <taxon>unclassified sequences</taxon>
        <taxon>metagenomes</taxon>
        <taxon>organismal metagenomes</taxon>
    </lineage>
</organism>
<protein>
    <submittedName>
        <fullName evidence="2">Anaerobic nitric oxide reductase flavorubredoxin-like protein</fullName>
    </submittedName>
</protein>
<feature type="domain" description="ODP" evidence="1">
    <location>
        <begin position="2"/>
        <end position="109"/>
    </location>
</feature>
<feature type="non-terminal residue" evidence="2">
    <location>
        <position position="110"/>
    </location>
</feature>
<dbReference type="Gene3D" id="3.60.15.10">
    <property type="entry name" value="Ribonuclease Z/Hydroxyacylglutathione hydrolase-like"/>
    <property type="match status" value="1"/>
</dbReference>